<feature type="compositionally biased region" description="Acidic residues" evidence="2">
    <location>
        <begin position="425"/>
        <end position="447"/>
    </location>
</feature>
<evidence type="ECO:0000256" key="1">
    <source>
        <dbReference type="ARBA" id="ARBA00007920"/>
    </source>
</evidence>
<evidence type="ECO:0000313" key="4">
    <source>
        <dbReference type="EMBL" id="KAJ9139494.1"/>
    </source>
</evidence>
<evidence type="ECO:0000256" key="2">
    <source>
        <dbReference type="SAM" id="MobiDB-lite"/>
    </source>
</evidence>
<feature type="compositionally biased region" description="Basic and acidic residues" evidence="2">
    <location>
        <begin position="383"/>
        <end position="396"/>
    </location>
</feature>
<dbReference type="InterPro" id="IPR029058">
    <property type="entry name" value="AB_hydrolase_fold"/>
</dbReference>
<keyword evidence="5" id="KW-1185">Reference proteome</keyword>
<dbReference type="InterPro" id="IPR007751">
    <property type="entry name" value="DUF676_lipase-like"/>
</dbReference>
<feature type="compositionally biased region" description="Basic and acidic residues" evidence="2">
    <location>
        <begin position="516"/>
        <end position="530"/>
    </location>
</feature>
<dbReference type="Proteomes" id="UP001174694">
    <property type="component" value="Unassembled WGS sequence"/>
</dbReference>
<dbReference type="PANTHER" id="PTHR47842:SF3">
    <property type="entry name" value="DUF676 DOMAIN-CONTAINING PROTEIN"/>
    <property type="match status" value="1"/>
</dbReference>
<feature type="compositionally biased region" description="Pro residues" evidence="2">
    <location>
        <begin position="449"/>
        <end position="458"/>
    </location>
</feature>
<dbReference type="AlphaFoldDB" id="A0AA38RLZ2"/>
<evidence type="ECO:0000313" key="5">
    <source>
        <dbReference type="Proteomes" id="UP001174694"/>
    </source>
</evidence>
<dbReference type="SUPFAM" id="SSF53474">
    <property type="entry name" value="alpha/beta-Hydrolases"/>
    <property type="match status" value="1"/>
</dbReference>
<dbReference type="PANTHER" id="PTHR47842">
    <property type="entry name" value="EXPRESSED PROTEIN"/>
    <property type="match status" value="1"/>
</dbReference>
<feature type="compositionally biased region" description="Basic and acidic residues" evidence="2">
    <location>
        <begin position="538"/>
        <end position="564"/>
    </location>
</feature>
<feature type="domain" description="DUF676" evidence="3">
    <location>
        <begin position="65"/>
        <end position="183"/>
    </location>
</feature>
<protein>
    <submittedName>
        <fullName evidence="4">Stress response protein nst1-like protein 2</fullName>
    </submittedName>
</protein>
<proteinExistence type="inferred from homology"/>
<dbReference type="Pfam" id="PF05057">
    <property type="entry name" value="DUF676"/>
    <property type="match status" value="1"/>
</dbReference>
<organism evidence="4 5">
    <name type="scientific">Pleurostoma richardsiae</name>
    <dbReference type="NCBI Taxonomy" id="41990"/>
    <lineage>
        <taxon>Eukaryota</taxon>
        <taxon>Fungi</taxon>
        <taxon>Dikarya</taxon>
        <taxon>Ascomycota</taxon>
        <taxon>Pezizomycotina</taxon>
        <taxon>Sordariomycetes</taxon>
        <taxon>Sordariomycetidae</taxon>
        <taxon>Calosphaeriales</taxon>
        <taxon>Pleurostomataceae</taxon>
        <taxon>Pleurostoma</taxon>
    </lineage>
</organism>
<feature type="compositionally biased region" description="Pro residues" evidence="2">
    <location>
        <begin position="368"/>
        <end position="378"/>
    </location>
</feature>
<dbReference type="EMBL" id="JANBVO010000026">
    <property type="protein sequence ID" value="KAJ9139494.1"/>
    <property type="molecule type" value="Genomic_DNA"/>
</dbReference>
<feature type="region of interest" description="Disordered" evidence="2">
    <location>
        <begin position="198"/>
        <end position="241"/>
    </location>
</feature>
<feature type="compositionally biased region" description="Basic and acidic residues" evidence="2">
    <location>
        <begin position="495"/>
        <end position="507"/>
    </location>
</feature>
<feature type="region of interest" description="Disordered" evidence="2">
    <location>
        <begin position="363"/>
        <end position="596"/>
    </location>
</feature>
<comment type="caution">
    <text evidence="4">The sequence shown here is derived from an EMBL/GenBank/DDBJ whole genome shotgun (WGS) entry which is preliminary data.</text>
</comment>
<name>A0AA38RLZ2_9PEZI</name>
<dbReference type="Gene3D" id="3.40.50.1820">
    <property type="entry name" value="alpha/beta hydrolase"/>
    <property type="match status" value="1"/>
</dbReference>
<gene>
    <name evidence="4" type="ORF">NKR23_g7938</name>
</gene>
<feature type="compositionally biased region" description="Polar residues" evidence="2">
    <location>
        <begin position="213"/>
        <end position="225"/>
    </location>
</feature>
<evidence type="ECO:0000259" key="3">
    <source>
        <dbReference type="Pfam" id="PF05057"/>
    </source>
</evidence>
<feature type="region of interest" description="Disordered" evidence="2">
    <location>
        <begin position="1"/>
        <end position="57"/>
    </location>
</feature>
<reference evidence="4" key="1">
    <citation type="submission" date="2022-07" db="EMBL/GenBank/DDBJ databases">
        <title>Fungi with potential for degradation of polypropylene.</title>
        <authorList>
            <person name="Gostincar C."/>
        </authorList>
    </citation>
    <scope>NUCLEOTIDE SEQUENCE</scope>
    <source>
        <strain evidence="4">EXF-13308</strain>
    </source>
</reference>
<comment type="similarity">
    <text evidence="1">Belongs to the putative lipase ROG1 family.</text>
</comment>
<sequence>MAQSPSPGRPSFHLDVPPPPYETVDPLSSEGRGVVYSQWQTSDPRASSSQSLAASDTGSEDKRRTLLVVFIHGYLGGEASFRSFPAHVHNYLKATLVDTHVIHTKIYPRYKTYRAIEVARDNFSAWLEPHESETTDVILAGHSMGGILAGDVVLMPSPNQVYGYPFRHRILGTISFDSPFLGLHPGIVVTGIASLFRKSPDPKEQPQEYAESPSLTANTSGSLSPDPSIYSEISPPSGVSSPYTLTATTSVSSSFDAPPSRPDPLFDPPFFNDVVFRDRGWMRNIAHFAKKHRAEGITNSAANHILNHLQFNSCLLDYSSLNSRYGRLRSLEDVDDFSSANGAAPQAAQVRFVNYYTLSTGRLKRPKVPSPVLSPAPTNPENDDAHASFVLDEKETPLPLGDDSSLSTPRISIEDPNSPGTPESNEMEDTQPMEDIEPIAMTDEEAAAEPPPTDPSPAPEEDDNDDISGLGDDLPAIPDPPEAPGLVDLGQYTDKAARKQAEKDAKRAQKAYEQALKARDKAIRDREKAVDKRRKKSLKEAAKRDKEALRRFQAEQRELSERTARMALSGESDPGTADSAPPGPPPPLPPREKQKKRKFCMLPRGVDGAWVPVAMEDMDEVQAHCALFMPGPHYEGFVGEVGDRIVRWVQEDASKRAVREMM</sequence>
<accession>A0AA38RLZ2</accession>
<feature type="compositionally biased region" description="Polar residues" evidence="2">
    <location>
        <begin position="37"/>
        <end position="57"/>
    </location>
</feature>